<evidence type="ECO:0000313" key="2">
    <source>
        <dbReference type="EMBL" id="KAF7333557.1"/>
    </source>
</evidence>
<protein>
    <submittedName>
        <fullName evidence="2">Uncharacterized protein</fullName>
    </submittedName>
</protein>
<dbReference type="Proteomes" id="UP000623467">
    <property type="component" value="Unassembled WGS sequence"/>
</dbReference>
<feature type="region of interest" description="Disordered" evidence="1">
    <location>
        <begin position="1"/>
        <end position="94"/>
    </location>
</feature>
<comment type="caution">
    <text evidence="2">The sequence shown here is derived from an EMBL/GenBank/DDBJ whole genome shotgun (WGS) entry which is preliminary data.</text>
</comment>
<sequence length="297" mass="33008">MGNWANTGHAKNSTSTASQLPSIGQEEDKTDAPEPDAAKPKPSSNRRDEDKTDTSVPDAAQSKASSNKQEEDKTDAPDAAQSNPTDSDSQTIGLEPGAIAKLKEWKTNNRNTKGRKLAKKIHDFLEWEVVTAAQDFIPDSPFPAKTLVKFLLTIIDLGPRVADIQEQTYDFAAEAIESLSTLVTAANEEPDVQKYLEAVRGVVNEICVWASKHVGEIHLSPDGVKEWRTKLEKAIKNFETTTRIEEQVNQARDRRKNSIKEKLTNHIAANHKHTDQKKSLLCRKYSNCGMEAIGERY</sequence>
<dbReference type="EMBL" id="JACAZH010000054">
    <property type="protein sequence ID" value="KAF7333557.1"/>
    <property type="molecule type" value="Genomic_DNA"/>
</dbReference>
<dbReference type="OrthoDB" id="3047679at2759"/>
<proteinExistence type="predicted"/>
<evidence type="ECO:0000256" key="1">
    <source>
        <dbReference type="SAM" id="MobiDB-lite"/>
    </source>
</evidence>
<reference evidence="2" key="1">
    <citation type="submission" date="2020-05" db="EMBL/GenBank/DDBJ databases">
        <title>Mycena genomes resolve the evolution of fungal bioluminescence.</title>
        <authorList>
            <person name="Tsai I.J."/>
        </authorList>
    </citation>
    <scope>NUCLEOTIDE SEQUENCE</scope>
    <source>
        <strain evidence="2">160909Yilan</strain>
    </source>
</reference>
<keyword evidence="3" id="KW-1185">Reference proteome</keyword>
<accession>A0A8H6X350</accession>
<gene>
    <name evidence="2" type="ORF">MSAN_02414700</name>
</gene>
<name>A0A8H6X350_9AGAR</name>
<organism evidence="2 3">
    <name type="scientific">Mycena sanguinolenta</name>
    <dbReference type="NCBI Taxonomy" id="230812"/>
    <lineage>
        <taxon>Eukaryota</taxon>
        <taxon>Fungi</taxon>
        <taxon>Dikarya</taxon>
        <taxon>Basidiomycota</taxon>
        <taxon>Agaricomycotina</taxon>
        <taxon>Agaricomycetes</taxon>
        <taxon>Agaricomycetidae</taxon>
        <taxon>Agaricales</taxon>
        <taxon>Marasmiineae</taxon>
        <taxon>Mycenaceae</taxon>
        <taxon>Mycena</taxon>
    </lineage>
</organism>
<feature type="compositionally biased region" description="Basic and acidic residues" evidence="1">
    <location>
        <begin position="26"/>
        <end position="53"/>
    </location>
</feature>
<feature type="compositionally biased region" description="Polar residues" evidence="1">
    <location>
        <begin position="80"/>
        <end position="92"/>
    </location>
</feature>
<dbReference type="AlphaFoldDB" id="A0A8H6X350"/>
<feature type="compositionally biased region" description="Polar residues" evidence="1">
    <location>
        <begin position="1"/>
        <end position="22"/>
    </location>
</feature>
<evidence type="ECO:0000313" key="3">
    <source>
        <dbReference type="Proteomes" id="UP000623467"/>
    </source>
</evidence>